<proteinExistence type="predicted"/>
<accession>A0A7J7JYL3</accession>
<feature type="compositionally biased region" description="Basic residues" evidence="1">
    <location>
        <begin position="285"/>
        <end position="295"/>
    </location>
</feature>
<dbReference type="AlphaFoldDB" id="A0A7J7JYL3"/>
<feature type="compositionally biased region" description="Basic and acidic residues" evidence="1">
    <location>
        <begin position="307"/>
        <end position="316"/>
    </location>
</feature>
<sequence length="356" mass="38753">MFMLGHVSEAFFLARDEPLVTPIRKEMPEMPSTDAGESILAGSRTVGRVATRSRTRKTSDSSDVSVTKPVEKSTPARRGRPRKTSVSSNNESEAMDERQAELAAIVEESGLKPGVGTEPMPTPSVGNANEPILAGSRTVGRVATRSRTRKTSDSSDVSTSSAKPVEKLIPSRRGRPRKTSQSSNDGEEAMDVQQTELSRIAEEPVAESKPPASVRKGRTRRTSTSSASTQPETETRETRNRSTKPAGVVPNSPSKELSKKATPSASTRKQRASSVDILSEEATRSTRKSTRKTRLRSAEPEAPSLRLDVKMSEGKGSKQHHPQQSCLEPAPEGNFNSDNTYKIAIYINRYSLLVHK</sequence>
<name>A0A7J7JYL3_BUGNE</name>
<evidence type="ECO:0000313" key="3">
    <source>
        <dbReference type="Proteomes" id="UP000593567"/>
    </source>
</evidence>
<protein>
    <submittedName>
        <fullName evidence="2">Uncharacterized protein</fullName>
    </submittedName>
</protein>
<organism evidence="2 3">
    <name type="scientific">Bugula neritina</name>
    <name type="common">Brown bryozoan</name>
    <name type="synonym">Sertularia neritina</name>
    <dbReference type="NCBI Taxonomy" id="10212"/>
    <lineage>
        <taxon>Eukaryota</taxon>
        <taxon>Metazoa</taxon>
        <taxon>Spiralia</taxon>
        <taxon>Lophotrochozoa</taxon>
        <taxon>Bryozoa</taxon>
        <taxon>Gymnolaemata</taxon>
        <taxon>Cheilostomatida</taxon>
        <taxon>Flustrina</taxon>
        <taxon>Buguloidea</taxon>
        <taxon>Bugulidae</taxon>
        <taxon>Bugula</taxon>
    </lineage>
</organism>
<feature type="region of interest" description="Disordered" evidence="1">
    <location>
        <begin position="26"/>
        <end position="334"/>
    </location>
</feature>
<reference evidence="2" key="1">
    <citation type="submission" date="2020-06" db="EMBL/GenBank/DDBJ databases">
        <title>Draft genome of Bugula neritina, a colonial animal packing powerful symbionts and potential medicines.</title>
        <authorList>
            <person name="Rayko M."/>
        </authorList>
    </citation>
    <scope>NUCLEOTIDE SEQUENCE [LARGE SCALE GENOMIC DNA]</scope>
    <source>
        <strain evidence="2">Kwan_BN1</strain>
    </source>
</reference>
<evidence type="ECO:0000256" key="1">
    <source>
        <dbReference type="SAM" id="MobiDB-lite"/>
    </source>
</evidence>
<dbReference type="Proteomes" id="UP000593567">
    <property type="component" value="Unassembled WGS sequence"/>
</dbReference>
<gene>
    <name evidence="2" type="ORF">EB796_010235</name>
</gene>
<keyword evidence="3" id="KW-1185">Reference proteome</keyword>
<comment type="caution">
    <text evidence="2">The sequence shown here is derived from an EMBL/GenBank/DDBJ whole genome shotgun (WGS) entry which is preliminary data.</text>
</comment>
<evidence type="ECO:0000313" key="2">
    <source>
        <dbReference type="EMBL" id="KAF6031462.1"/>
    </source>
</evidence>
<feature type="compositionally biased region" description="Polar residues" evidence="1">
    <location>
        <begin position="251"/>
        <end position="267"/>
    </location>
</feature>
<dbReference type="EMBL" id="VXIV02001602">
    <property type="protein sequence ID" value="KAF6031462.1"/>
    <property type="molecule type" value="Genomic_DNA"/>
</dbReference>